<evidence type="ECO:0000313" key="9">
    <source>
        <dbReference type="Proteomes" id="UP001589683"/>
    </source>
</evidence>
<feature type="transmembrane region" description="Helical" evidence="6">
    <location>
        <begin position="265"/>
        <end position="283"/>
    </location>
</feature>
<evidence type="ECO:0000256" key="4">
    <source>
        <dbReference type="ARBA" id="ARBA00022989"/>
    </source>
</evidence>
<proteinExistence type="inferred from homology"/>
<dbReference type="InterPro" id="IPR000620">
    <property type="entry name" value="EamA_dom"/>
</dbReference>
<evidence type="ECO:0000256" key="5">
    <source>
        <dbReference type="ARBA" id="ARBA00023136"/>
    </source>
</evidence>
<feature type="transmembrane region" description="Helical" evidence="6">
    <location>
        <begin position="92"/>
        <end position="114"/>
    </location>
</feature>
<feature type="transmembrane region" description="Helical" evidence="6">
    <location>
        <begin position="147"/>
        <end position="167"/>
    </location>
</feature>
<dbReference type="EMBL" id="JBHMEA010000050">
    <property type="protein sequence ID" value="MFB9233635.1"/>
    <property type="molecule type" value="Genomic_DNA"/>
</dbReference>
<evidence type="ECO:0000256" key="6">
    <source>
        <dbReference type="SAM" id="Phobius"/>
    </source>
</evidence>
<dbReference type="RefSeq" id="WP_213890448.1">
    <property type="nucleotide sequence ID" value="NZ_JAGFNU010000011.1"/>
</dbReference>
<feature type="transmembrane region" description="Helical" evidence="6">
    <location>
        <begin position="121"/>
        <end position="141"/>
    </location>
</feature>
<name>A0ABV5JJL2_9RHOB</name>
<dbReference type="SUPFAM" id="SSF103481">
    <property type="entry name" value="Multidrug resistance efflux transporter EmrE"/>
    <property type="match status" value="2"/>
</dbReference>
<feature type="domain" description="EamA" evidence="7">
    <location>
        <begin position="5"/>
        <end position="137"/>
    </location>
</feature>
<comment type="subcellular location">
    <subcellularLocation>
        <location evidence="1">Membrane</location>
        <topology evidence="1">Multi-pass membrane protein</topology>
    </subcellularLocation>
</comment>
<dbReference type="Pfam" id="PF00892">
    <property type="entry name" value="EamA"/>
    <property type="match status" value="2"/>
</dbReference>
<feature type="transmembrane region" description="Helical" evidence="6">
    <location>
        <begin position="179"/>
        <end position="198"/>
    </location>
</feature>
<evidence type="ECO:0000256" key="2">
    <source>
        <dbReference type="ARBA" id="ARBA00007362"/>
    </source>
</evidence>
<accession>A0ABV5JJL2</accession>
<keyword evidence="3 6" id="KW-0812">Transmembrane</keyword>
<dbReference type="Gene3D" id="1.10.3730.20">
    <property type="match status" value="1"/>
</dbReference>
<sequence length="288" mass="30174">MDIRAIGMGLAFALMWSSAFTSARVIVMDAPPLGSLALRFLISGIIGVGLARMMGQCWTLTRDQWRATFVFGLCQNALYLGLNFVAMQTIEASLASIIASMMPLMVAFAGWVVFRERLRPLAVLGLLAGVIGVGLIMGTRINGGVDLYGVSLCGIAAVALTIATLSVRGASSGGNVMMIVGLQMFVGAGILAVASAGLETIEVNFTWRLGFAFIYTTLVPGVLATWVWFALVGRIGAVRAATFHFLNPFFGVAIAGVLLGEAIGGIDLIGVAIITVGILAVQLSKQRA</sequence>
<feature type="domain" description="EamA" evidence="7">
    <location>
        <begin position="148"/>
        <end position="281"/>
    </location>
</feature>
<evidence type="ECO:0000256" key="1">
    <source>
        <dbReference type="ARBA" id="ARBA00004141"/>
    </source>
</evidence>
<evidence type="ECO:0000259" key="7">
    <source>
        <dbReference type="Pfam" id="PF00892"/>
    </source>
</evidence>
<evidence type="ECO:0000256" key="3">
    <source>
        <dbReference type="ARBA" id="ARBA00022692"/>
    </source>
</evidence>
<dbReference type="PANTHER" id="PTHR32322:SF2">
    <property type="entry name" value="EAMA DOMAIN-CONTAINING PROTEIN"/>
    <property type="match status" value="1"/>
</dbReference>
<organism evidence="8 9">
    <name type="scientific">Pseudohalocynthiibacter aestuariivivens</name>
    <dbReference type="NCBI Taxonomy" id="1591409"/>
    <lineage>
        <taxon>Bacteria</taxon>
        <taxon>Pseudomonadati</taxon>
        <taxon>Pseudomonadota</taxon>
        <taxon>Alphaproteobacteria</taxon>
        <taxon>Rhodobacterales</taxon>
        <taxon>Paracoccaceae</taxon>
        <taxon>Pseudohalocynthiibacter</taxon>
    </lineage>
</organism>
<keyword evidence="4 6" id="KW-1133">Transmembrane helix</keyword>
<keyword evidence="5 6" id="KW-0472">Membrane</keyword>
<dbReference type="InterPro" id="IPR050638">
    <property type="entry name" value="AA-Vitamin_Transporters"/>
</dbReference>
<dbReference type="PANTHER" id="PTHR32322">
    <property type="entry name" value="INNER MEMBRANE TRANSPORTER"/>
    <property type="match status" value="1"/>
</dbReference>
<dbReference type="Proteomes" id="UP001589683">
    <property type="component" value="Unassembled WGS sequence"/>
</dbReference>
<comment type="similarity">
    <text evidence="2">Belongs to the EamA transporter family.</text>
</comment>
<feature type="transmembrane region" description="Helical" evidence="6">
    <location>
        <begin position="210"/>
        <end position="229"/>
    </location>
</feature>
<feature type="transmembrane region" description="Helical" evidence="6">
    <location>
        <begin position="67"/>
        <end position="86"/>
    </location>
</feature>
<feature type="transmembrane region" description="Helical" evidence="6">
    <location>
        <begin position="33"/>
        <end position="55"/>
    </location>
</feature>
<evidence type="ECO:0000313" key="8">
    <source>
        <dbReference type="EMBL" id="MFB9233635.1"/>
    </source>
</evidence>
<reference evidence="8 9" key="1">
    <citation type="submission" date="2024-09" db="EMBL/GenBank/DDBJ databases">
        <authorList>
            <person name="Sun Q."/>
            <person name="Mori K."/>
        </authorList>
    </citation>
    <scope>NUCLEOTIDE SEQUENCE [LARGE SCALE GENOMIC DNA]</scope>
    <source>
        <strain evidence="8 9">CECT 8726</strain>
    </source>
</reference>
<comment type="caution">
    <text evidence="8">The sequence shown here is derived from an EMBL/GenBank/DDBJ whole genome shotgun (WGS) entry which is preliminary data.</text>
</comment>
<protein>
    <submittedName>
        <fullName evidence="8">DMT family transporter</fullName>
    </submittedName>
</protein>
<feature type="transmembrane region" description="Helical" evidence="6">
    <location>
        <begin position="241"/>
        <end position="259"/>
    </location>
</feature>
<gene>
    <name evidence="8" type="ORF">ACFFUT_17715</name>
</gene>
<dbReference type="InterPro" id="IPR037185">
    <property type="entry name" value="EmrE-like"/>
</dbReference>
<keyword evidence="9" id="KW-1185">Reference proteome</keyword>